<feature type="compositionally biased region" description="Pro residues" evidence="1">
    <location>
        <begin position="297"/>
        <end position="308"/>
    </location>
</feature>
<dbReference type="SUPFAM" id="SSF81901">
    <property type="entry name" value="HCP-like"/>
    <property type="match status" value="1"/>
</dbReference>
<evidence type="ECO:0000256" key="1">
    <source>
        <dbReference type="SAM" id="MobiDB-lite"/>
    </source>
</evidence>
<reference evidence="3" key="1">
    <citation type="journal article" date="2019" name="Int. J. Syst. Evol. Microbiol.">
        <title>The Global Catalogue of Microorganisms (GCM) 10K type strain sequencing project: providing services to taxonomists for standard genome sequencing and annotation.</title>
        <authorList>
            <consortium name="The Broad Institute Genomics Platform"/>
            <consortium name="The Broad Institute Genome Sequencing Center for Infectious Disease"/>
            <person name="Wu L."/>
            <person name="Ma J."/>
        </authorList>
    </citation>
    <scope>NUCLEOTIDE SEQUENCE [LARGE SCALE GENOMIC DNA]</scope>
    <source>
        <strain evidence="3">JCM 13929</strain>
    </source>
</reference>
<evidence type="ECO:0000313" key="2">
    <source>
        <dbReference type="EMBL" id="GAA1607995.1"/>
    </source>
</evidence>
<dbReference type="InterPro" id="IPR011990">
    <property type="entry name" value="TPR-like_helical_dom_sf"/>
</dbReference>
<accession>A0ABP4QF10</accession>
<organism evidence="2 3">
    <name type="scientific">Nonomuraea maheshkhaliensis</name>
    <dbReference type="NCBI Taxonomy" id="419590"/>
    <lineage>
        <taxon>Bacteria</taxon>
        <taxon>Bacillati</taxon>
        <taxon>Actinomycetota</taxon>
        <taxon>Actinomycetes</taxon>
        <taxon>Streptosporangiales</taxon>
        <taxon>Streptosporangiaceae</taxon>
        <taxon>Nonomuraea</taxon>
    </lineage>
</organism>
<evidence type="ECO:0000313" key="3">
    <source>
        <dbReference type="Proteomes" id="UP001500064"/>
    </source>
</evidence>
<proteinExistence type="predicted"/>
<dbReference type="EMBL" id="BAAAMU010000001">
    <property type="protein sequence ID" value="GAA1607995.1"/>
    <property type="molecule type" value="Genomic_DNA"/>
</dbReference>
<gene>
    <name evidence="2" type="ORF">GCM10009733_000130</name>
</gene>
<dbReference type="Proteomes" id="UP001500064">
    <property type="component" value="Unassembled WGS sequence"/>
</dbReference>
<comment type="caution">
    <text evidence="2">The sequence shown here is derived from an EMBL/GenBank/DDBJ whole genome shotgun (WGS) entry which is preliminary data.</text>
</comment>
<keyword evidence="3" id="KW-1185">Reference proteome</keyword>
<protein>
    <recommendedName>
        <fullName evidence="4">Sel1 repeat family protein</fullName>
    </recommendedName>
</protein>
<feature type="region of interest" description="Disordered" evidence="1">
    <location>
        <begin position="281"/>
        <end position="308"/>
    </location>
</feature>
<sequence length="308" mass="34483">MAEQPRDLALCTLVDQLNELVTLAGSPSLSDLRKFSRNSSRELAESTTHDILAGKRKRAPEWPWVFSFVTACRTAAEQTGLDIQPLNDVKAWHDLWRAARDNHPTRPTPPLTDEQEEKKRKKEEDKEETPPSPSPSREYLLRVFGRSGIRVLFASNPRNAQDCMRLAVIALLRDWPEDARPWLSRAEEAGHPQATELLNRPHHRQLAAQLAYQYGQDFQRQRPGHLSMAMFFYRLAGDSGHVEAAYQLGCAHRSRGEPWVAAGWFRRAALDGHPAAIAEFTGASDELTGSGEQPAEDSPPMPSGPPTP</sequence>
<feature type="region of interest" description="Disordered" evidence="1">
    <location>
        <begin position="99"/>
        <end position="138"/>
    </location>
</feature>
<dbReference type="Gene3D" id="1.25.40.10">
    <property type="entry name" value="Tetratricopeptide repeat domain"/>
    <property type="match status" value="1"/>
</dbReference>
<evidence type="ECO:0008006" key="4">
    <source>
        <dbReference type="Google" id="ProtNLM"/>
    </source>
</evidence>
<name>A0ABP4QF10_9ACTN</name>